<gene>
    <name evidence="2" type="ORF">DXV75_06085</name>
</gene>
<evidence type="ECO:0000259" key="1">
    <source>
        <dbReference type="Pfam" id="PF04577"/>
    </source>
</evidence>
<evidence type="ECO:0000313" key="3">
    <source>
        <dbReference type="Proteomes" id="UP000256561"/>
    </source>
</evidence>
<dbReference type="InterPro" id="IPR049625">
    <property type="entry name" value="Glyco_transf_61_cat"/>
</dbReference>
<proteinExistence type="predicted"/>
<evidence type="ECO:0000313" key="2">
    <source>
        <dbReference type="EMBL" id="RDV26562.1"/>
    </source>
</evidence>
<dbReference type="OrthoDB" id="6326745at2"/>
<name>A0A3D8MAQ2_9ALTE</name>
<dbReference type="GO" id="GO:0016757">
    <property type="term" value="F:glycosyltransferase activity"/>
    <property type="evidence" value="ECO:0007669"/>
    <property type="project" value="InterPro"/>
</dbReference>
<dbReference type="EMBL" id="QRHA01000004">
    <property type="protein sequence ID" value="RDV26562.1"/>
    <property type="molecule type" value="Genomic_DNA"/>
</dbReference>
<protein>
    <submittedName>
        <fullName evidence="2">Glycosyltransferase family 61 protein</fullName>
    </submittedName>
</protein>
<dbReference type="Pfam" id="PF04577">
    <property type="entry name" value="Glyco_transf_61"/>
    <property type="match status" value="1"/>
</dbReference>
<dbReference type="RefSeq" id="WP_115592516.1">
    <property type="nucleotide sequence ID" value="NZ_QRHA01000004.1"/>
</dbReference>
<keyword evidence="2" id="KW-0808">Transferase</keyword>
<sequence length="348" mass="39923">MLSFFNAVEISKLKPSSIFGQLNIVRDDSQEKQLKDAHLVPSYYKKGMRSWWTRRAQGVFDQNFVHVSELSDIRAERKIWWPTDETRAELTNAQFDVLDEAFYGGTIYDHFGHFVLDSLSRLYPLLPAIHASDKPVVFHYPRDSISVEQIQNGYMGAFFDLLEIEFNRIIFLDNPLKIKSLTYHSPTFSDANFTVAEVNKHFPTLSDVKKSSRRGFVSKSKLKTGTAYPTQGLEIDQIFESMGFDIIYPETLNLKDQVDIIQSYDLLVGFPSSFFHLKLFCKNGARLVIMFPDIDEILHVNFLNIDIGAGFSDFFIPVESSPVESPEGFAKAFDVELYQVYELACVLR</sequence>
<comment type="caution">
    <text evidence="2">The sequence shown here is derived from an EMBL/GenBank/DDBJ whole genome shotgun (WGS) entry which is preliminary data.</text>
</comment>
<organism evidence="2 3">
    <name type="scientific">Alteromonas aestuariivivens</name>
    <dbReference type="NCBI Taxonomy" id="1938339"/>
    <lineage>
        <taxon>Bacteria</taxon>
        <taxon>Pseudomonadati</taxon>
        <taxon>Pseudomonadota</taxon>
        <taxon>Gammaproteobacteria</taxon>
        <taxon>Alteromonadales</taxon>
        <taxon>Alteromonadaceae</taxon>
        <taxon>Alteromonas/Salinimonas group</taxon>
        <taxon>Alteromonas</taxon>
    </lineage>
</organism>
<reference evidence="3" key="1">
    <citation type="submission" date="2018-08" db="EMBL/GenBank/DDBJ databases">
        <authorList>
            <person name="Zhang J."/>
            <person name="Du Z.-J."/>
        </authorList>
    </citation>
    <scope>NUCLEOTIDE SEQUENCE [LARGE SCALE GENOMIC DNA]</scope>
    <source>
        <strain evidence="3">KCTC 52655</strain>
    </source>
</reference>
<feature type="domain" description="Glycosyltransferase 61 catalytic" evidence="1">
    <location>
        <begin position="111"/>
        <end position="288"/>
    </location>
</feature>
<dbReference type="Proteomes" id="UP000256561">
    <property type="component" value="Unassembled WGS sequence"/>
</dbReference>
<dbReference type="AlphaFoldDB" id="A0A3D8MAQ2"/>
<accession>A0A3D8MAQ2</accession>
<keyword evidence="3" id="KW-1185">Reference proteome</keyword>